<dbReference type="Gene3D" id="3.40.630.30">
    <property type="match status" value="1"/>
</dbReference>
<keyword evidence="3" id="KW-1185">Reference proteome</keyword>
<dbReference type="Pfam" id="PF13508">
    <property type="entry name" value="Acetyltransf_7"/>
    <property type="match status" value="1"/>
</dbReference>
<dbReference type="InterPro" id="IPR000182">
    <property type="entry name" value="GNAT_dom"/>
</dbReference>
<dbReference type="RefSeq" id="WP_073316056.1">
    <property type="nucleotide sequence ID" value="NZ_FQYP01000004.1"/>
</dbReference>
<accession>A0A1M6FE47</accession>
<name>A0A1M6FE47_9FLAO</name>
<reference evidence="3" key="1">
    <citation type="submission" date="2016-11" db="EMBL/GenBank/DDBJ databases">
        <authorList>
            <person name="Varghese N."/>
            <person name="Submissions S."/>
        </authorList>
    </citation>
    <scope>NUCLEOTIDE SEQUENCE [LARGE SCALE GENOMIC DNA]</scope>
    <source>
        <strain evidence="3">DSM 22623</strain>
    </source>
</reference>
<dbReference type="InterPro" id="IPR016181">
    <property type="entry name" value="Acyl_CoA_acyltransferase"/>
</dbReference>
<dbReference type="PROSITE" id="PS51186">
    <property type="entry name" value="GNAT"/>
    <property type="match status" value="1"/>
</dbReference>
<dbReference type="AlphaFoldDB" id="A0A1M6FE47"/>
<evidence type="ECO:0000313" key="2">
    <source>
        <dbReference type="EMBL" id="SHI95916.1"/>
    </source>
</evidence>
<sequence>MSSKSDIKLIKAKIEDKDFLFDLRKQTMVEHLEKSGLFLSDEEHRKRVDKSFENSFLILYQEHRAGLLKYEENEALLEVLQVQILPKYQNKGIGKQVLQYLFEKEKIIQLKVLKDNPAKNLYARLGFITVGEDEHEYHMERACRK</sequence>
<evidence type="ECO:0000313" key="3">
    <source>
        <dbReference type="Proteomes" id="UP000184432"/>
    </source>
</evidence>
<dbReference type="CDD" id="cd04301">
    <property type="entry name" value="NAT_SF"/>
    <property type="match status" value="1"/>
</dbReference>
<keyword evidence="2" id="KW-0808">Transferase</keyword>
<dbReference type="OrthoDB" id="7585366at2"/>
<dbReference type="SUPFAM" id="SSF55729">
    <property type="entry name" value="Acyl-CoA N-acyltransferases (Nat)"/>
    <property type="match status" value="1"/>
</dbReference>
<feature type="domain" description="N-acetyltransferase" evidence="1">
    <location>
        <begin position="7"/>
        <end position="145"/>
    </location>
</feature>
<gene>
    <name evidence="2" type="ORF">SAMN04488508_104237</name>
</gene>
<protein>
    <submittedName>
        <fullName evidence="2">Acetyltransferase (GNAT) domain-containing protein</fullName>
    </submittedName>
</protein>
<proteinExistence type="predicted"/>
<dbReference type="EMBL" id="FQYP01000004">
    <property type="protein sequence ID" value="SHI95916.1"/>
    <property type="molecule type" value="Genomic_DNA"/>
</dbReference>
<dbReference type="Proteomes" id="UP000184432">
    <property type="component" value="Unassembled WGS sequence"/>
</dbReference>
<organism evidence="2 3">
    <name type="scientific">Aquimarina spongiae</name>
    <dbReference type="NCBI Taxonomy" id="570521"/>
    <lineage>
        <taxon>Bacteria</taxon>
        <taxon>Pseudomonadati</taxon>
        <taxon>Bacteroidota</taxon>
        <taxon>Flavobacteriia</taxon>
        <taxon>Flavobacteriales</taxon>
        <taxon>Flavobacteriaceae</taxon>
        <taxon>Aquimarina</taxon>
    </lineage>
</organism>
<evidence type="ECO:0000259" key="1">
    <source>
        <dbReference type="PROSITE" id="PS51186"/>
    </source>
</evidence>
<dbReference type="GO" id="GO:0016747">
    <property type="term" value="F:acyltransferase activity, transferring groups other than amino-acyl groups"/>
    <property type="evidence" value="ECO:0007669"/>
    <property type="project" value="InterPro"/>
</dbReference>